<dbReference type="SUPFAM" id="SSF49785">
    <property type="entry name" value="Galactose-binding domain-like"/>
    <property type="match status" value="1"/>
</dbReference>
<organism evidence="1">
    <name type="scientific">uncultured Caudovirales phage</name>
    <dbReference type="NCBI Taxonomy" id="2100421"/>
    <lineage>
        <taxon>Viruses</taxon>
        <taxon>Duplodnaviria</taxon>
        <taxon>Heunggongvirae</taxon>
        <taxon>Uroviricota</taxon>
        <taxon>Caudoviricetes</taxon>
        <taxon>Peduoviridae</taxon>
        <taxon>Maltschvirus</taxon>
        <taxon>Maltschvirus maltsch</taxon>
    </lineage>
</organism>
<proteinExistence type="predicted"/>
<gene>
    <name evidence="1" type="ORF">UFOVP237_15</name>
</gene>
<protein>
    <submittedName>
        <fullName evidence="1">Uncharacterized protein</fullName>
    </submittedName>
</protein>
<dbReference type="InterPro" id="IPR008979">
    <property type="entry name" value="Galactose-bd-like_sf"/>
</dbReference>
<dbReference type="Gene3D" id="2.60.120.260">
    <property type="entry name" value="Galactose-binding domain-like"/>
    <property type="match status" value="1"/>
</dbReference>
<evidence type="ECO:0000313" key="1">
    <source>
        <dbReference type="EMBL" id="CAB5219857.1"/>
    </source>
</evidence>
<reference evidence="1" key="1">
    <citation type="submission" date="2020-05" db="EMBL/GenBank/DDBJ databases">
        <authorList>
            <person name="Chiriac C."/>
            <person name="Salcher M."/>
            <person name="Ghai R."/>
            <person name="Kavagutti S V."/>
        </authorList>
    </citation>
    <scope>NUCLEOTIDE SEQUENCE</scope>
</reference>
<name>A0A6J7WQ83_9CAUD</name>
<dbReference type="EMBL" id="LR798277">
    <property type="protein sequence ID" value="CAB5219857.1"/>
    <property type="molecule type" value="Genomic_DNA"/>
</dbReference>
<sequence length="351" mass="39376">MTTSGTVSTTVFNTNNILDQAFRRCKVPPETVTSEMQQTALDSLYLLISSLCNQGIQLWTVEKTILPFYLANEKVTMPVGTVDLLNSNYRTINQYTGSISSSSGAPSLADDSNLTTACTQTAPNGWIIQNLLQPTLITTLGVNMYGAGTYNLKIEWSNDSTNWTAVVNPGAVVYAQNEWNWYDINPNITAQYWRLSETGGATLNVAEFVVAGNPTEIPIARLNQDDYTNLSQKTFQGRPLQFWLDRKLAAPVAYVWPTPNESAQFAQFVTWRQRHIMDVGSLTQTVELPQRWVDAITWELASRLCFEIKEVDIAMADRIAPRAAQAMNYAFMEERDNSPFMMAPNISMYTR</sequence>
<accession>A0A6J7WQ83</accession>